<dbReference type="Proteomes" id="UP001246858">
    <property type="component" value="Unassembled WGS sequence"/>
</dbReference>
<organism evidence="1 2">
    <name type="scientific">Pedobacter africanus</name>
    <dbReference type="NCBI Taxonomy" id="151894"/>
    <lineage>
        <taxon>Bacteria</taxon>
        <taxon>Pseudomonadati</taxon>
        <taxon>Bacteroidota</taxon>
        <taxon>Sphingobacteriia</taxon>
        <taxon>Sphingobacteriales</taxon>
        <taxon>Sphingobacteriaceae</taxon>
        <taxon>Pedobacter</taxon>
    </lineage>
</organism>
<protein>
    <submittedName>
        <fullName evidence="1">Uncharacterized protein</fullName>
    </submittedName>
</protein>
<evidence type="ECO:0000313" key="1">
    <source>
        <dbReference type="EMBL" id="MDR6783299.1"/>
    </source>
</evidence>
<keyword evidence="2" id="KW-1185">Reference proteome</keyword>
<gene>
    <name evidence="1" type="ORF">J2X78_001851</name>
</gene>
<comment type="caution">
    <text evidence="1">The sequence shown here is derived from an EMBL/GenBank/DDBJ whole genome shotgun (WGS) entry which is preliminary data.</text>
</comment>
<dbReference type="EMBL" id="JAVDTF010000001">
    <property type="protein sequence ID" value="MDR6783299.1"/>
    <property type="molecule type" value="Genomic_DNA"/>
</dbReference>
<evidence type="ECO:0000313" key="2">
    <source>
        <dbReference type="Proteomes" id="UP001246858"/>
    </source>
</evidence>
<reference evidence="1" key="1">
    <citation type="submission" date="2023-07" db="EMBL/GenBank/DDBJ databases">
        <title>Sorghum-associated microbial communities from plants grown in Nebraska, USA.</title>
        <authorList>
            <person name="Schachtman D."/>
        </authorList>
    </citation>
    <scope>NUCLEOTIDE SEQUENCE</scope>
    <source>
        <strain evidence="1">2697</strain>
    </source>
</reference>
<accession>A0ACC6KVX3</accession>
<sequence>MKKNILNILLATILLLSSSCSKEWLEEKQDIKLVVPTTLSDMDLLLNTGTLGYDARGASEIACDDYEFTPEQLDAFYWSIDRDMIKWKSFEIPQYGISDFDEWDLSYAQIQIANIVLDGLEKIQRNDNNKVQYDRIKGSALYFRAKQFLNLSMTFCKYYNKNTATSDLGIPLKLSSDISEKILRDNLENTYQKIISDLQQAANLLPVTQSNQFAIAKGGAFGLLARAYLYMDNYTSAFNAADSSYKYHSYIENYNTVNATPSRPLNIGTKEMHIISDLRRQVSSFTLGRTDGELFKLYEDNDLRKTLFFRINADGKPNYRGSYRGGQLFTATATDEVLLIKAECAARLGRLDIANAALNLLLEKRYKTGTYQPFSIANQDQLLETVLKERRKELLGRGLRWQDLKRLNKEPKYTKTLVRKIGSEEFRLLPNDARYVFPIPQYVINFNGIIQNQY</sequence>
<proteinExistence type="predicted"/>
<name>A0ACC6KVX3_9SPHI</name>